<evidence type="ECO:0000313" key="7">
    <source>
        <dbReference type="Proteomes" id="UP000541470"/>
    </source>
</evidence>
<dbReference type="PANTHER" id="PTHR34139">
    <property type="entry name" value="UPF0331 PROTEIN MJ0127"/>
    <property type="match status" value="1"/>
</dbReference>
<dbReference type="PANTHER" id="PTHR34139:SF1">
    <property type="entry name" value="RNASE MJ1380-RELATED"/>
    <property type="match status" value="1"/>
</dbReference>
<dbReference type="GO" id="GO:0000166">
    <property type="term" value="F:nucleotide binding"/>
    <property type="evidence" value="ECO:0007669"/>
    <property type="project" value="UniProtKB-KW"/>
</dbReference>
<sequence length="97" mass="11155">MASLDRAAFEQNRLVYDATERCLSRISEASVKLGSFAEEHLPAHNWRGMRDLGNILRHDYDGISKTIVWSIVKDRLPPLLADIKQMLSRYPDDQEVL</sequence>
<dbReference type="Pfam" id="PF01934">
    <property type="entry name" value="HepT-like"/>
    <property type="match status" value="1"/>
</dbReference>
<keyword evidence="4" id="KW-0547">Nucleotide-binding</keyword>
<organism evidence="6 7">
    <name type="scientific">Rhizobium terricola</name>
    <dbReference type="NCBI Taxonomy" id="2728849"/>
    <lineage>
        <taxon>Bacteria</taxon>
        <taxon>Pseudomonadati</taxon>
        <taxon>Pseudomonadota</taxon>
        <taxon>Alphaproteobacteria</taxon>
        <taxon>Hyphomicrobiales</taxon>
        <taxon>Rhizobiaceae</taxon>
        <taxon>Rhizobium/Agrobacterium group</taxon>
        <taxon>Rhizobium</taxon>
    </lineage>
</organism>
<evidence type="ECO:0000256" key="3">
    <source>
        <dbReference type="ARBA" id="ARBA00022722"/>
    </source>
</evidence>
<evidence type="ECO:0000256" key="5">
    <source>
        <dbReference type="ARBA" id="ARBA00022801"/>
    </source>
</evidence>
<protein>
    <submittedName>
        <fullName evidence="6">DUF86 domain-containing protein</fullName>
    </submittedName>
</protein>
<keyword evidence="7" id="KW-1185">Reference proteome</keyword>
<proteinExistence type="predicted"/>
<evidence type="ECO:0000256" key="2">
    <source>
        <dbReference type="ARBA" id="ARBA00022649"/>
    </source>
</evidence>
<evidence type="ECO:0000256" key="1">
    <source>
        <dbReference type="ARBA" id="ARBA00022553"/>
    </source>
</evidence>
<dbReference type="GO" id="GO:0004540">
    <property type="term" value="F:RNA nuclease activity"/>
    <property type="evidence" value="ECO:0007669"/>
    <property type="project" value="InterPro"/>
</dbReference>
<evidence type="ECO:0000313" key="6">
    <source>
        <dbReference type="EMBL" id="NML74553.1"/>
    </source>
</evidence>
<accession>A0A7Y0AW29</accession>
<gene>
    <name evidence="6" type="ORF">HHL25_10505</name>
</gene>
<dbReference type="InterPro" id="IPR051813">
    <property type="entry name" value="HepT_RNase_toxin"/>
</dbReference>
<dbReference type="EMBL" id="JABBGK010000002">
    <property type="protein sequence ID" value="NML74553.1"/>
    <property type="molecule type" value="Genomic_DNA"/>
</dbReference>
<name>A0A7Y0AW29_9HYPH</name>
<evidence type="ECO:0000256" key="4">
    <source>
        <dbReference type="ARBA" id="ARBA00022741"/>
    </source>
</evidence>
<keyword evidence="5" id="KW-0378">Hydrolase</keyword>
<dbReference type="GO" id="GO:0016787">
    <property type="term" value="F:hydrolase activity"/>
    <property type="evidence" value="ECO:0007669"/>
    <property type="project" value="UniProtKB-KW"/>
</dbReference>
<dbReference type="InterPro" id="IPR008201">
    <property type="entry name" value="HepT-like"/>
</dbReference>
<keyword evidence="1" id="KW-0597">Phosphoprotein</keyword>
<dbReference type="GO" id="GO:0110001">
    <property type="term" value="C:toxin-antitoxin complex"/>
    <property type="evidence" value="ECO:0007669"/>
    <property type="project" value="InterPro"/>
</dbReference>
<reference evidence="6 7" key="1">
    <citation type="submission" date="2020-04" db="EMBL/GenBank/DDBJ databases">
        <title>Rhizobium sp. S-51 isolated from soil.</title>
        <authorList>
            <person name="Dahal R.H."/>
        </authorList>
    </citation>
    <scope>NUCLEOTIDE SEQUENCE [LARGE SCALE GENOMIC DNA]</scope>
    <source>
        <strain evidence="6 7">S-51</strain>
    </source>
</reference>
<comment type="caution">
    <text evidence="6">The sequence shown here is derived from an EMBL/GenBank/DDBJ whole genome shotgun (WGS) entry which is preliminary data.</text>
</comment>
<keyword evidence="3" id="KW-0540">Nuclease</keyword>
<dbReference type="AlphaFoldDB" id="A0A7Y0AW29"/>
<dbReference type="Proteomes" id="UP000541470">
    <property type="component" value="Unassembled WGS sequence"/>
</dbReference>
<keyword evidence="2" id="KW-1277">Toxin-antitoxin system</keyword>